<protein>
    <submittedName>
        <fullName evidence="1">Uncharacterized protein</fullName>
    </submittedName>
</protein>
<reference evidence="1" key="1">
    <citation type="journal article" date="2013" name="BMC Genomics">
        <title>Unscrambling butterfly oogenesis.</title>
        <authorList>
            <person name="Carter J.M."/>
            <person name="Baker S.C."/>
            <person name="Pink R."/>
            <person name="Carter D.R."/>
            <person name="Collins A."/>
            <person name="Tomlin J."/>
            <person name="Gibbs M."/>
            <person name="Breuker C.J."/>
        </authorList>
    </citation>
    <scope>NUCLEOTIDE SEQUENCE</scope>
    <source>
        <tissue evidence="1">Ovary</tissue>
    </source>
</reference>
<accession>S4PWA5</accession>
<name>S4PWA5_9NEOP</name>
<proteinExistence type="predicted"/>
<evidence type="ECO:0000313" key="1">
    <source>
        <dbReference type="EMBL" id="JAA85432.1"/>
    </source>
</evidence>
<sequence length="67" mass="7733">MNVRLTTLTQDITLSAKCGFLEKVNVGTKSHIWHCDPIEIRNEFYVMRLGHTKIRSILLFGYSDTGY</sequence>
<dbReference type="AlphaFoldDB" id="S4PWA5"/>
<organism evidence="1">
    <name type="scientific">Pararge aegeria</name>
    <name type="common">speckled wood butterfly</name>
    <dbReference type="NCBI Taxonomy" id="116150"/>
    <lineage>
        <taxon>Eukaryota</taxon>
        <taxon>Metazoa</taxon>
        <taxon>Ecdysozoa</taxon>
        <taxon>Arthropoda</taxon>
        <taxon>Hexapoda</taxon>
        <taxon>Insecta</taxon>
        <taxon>Pterygota</taxon>
        <taxon>Neoptera</taxon>
        <taxon>Endopterygota</taxon>
        <taxon>Lepidoptera</taxon>
        <taxon>Glossata</taxon>
        <taxon>Ditrysia</taxon>
        <taxon>Papilionoidea</taxon>
        <taxon>Nymphalidae</taxon>
        <taxon>Satyrinae</taxon>
        <taxon>Satyrini</taxon>
        <taxon>Parargina</taxon>
        <taxon>Pararge</taxon>
    </lineage>
</organism>
<reference evidence="1" key="2">
    <citation type="submission" date="2013-05" db="EMBL/GenBank/DDBJ databases">
        <authorList>
            <person name="Carter J.-M."/>
            <person name="Baker S.C."/>
            <person name="Pink R."/>
            <person name="Carter D.R.F."/>
            <person name="Collins A."/>
            <person name="Tomlin J."/>
            <person name="Gibbs M."/>
            <person name="Breuker C.J."/>
        </authorList>
    </citation>
    <scope>NUCLEOTIDE SEQUENCE</scope>
    <source>
        <tissue evidence="1">Ovary</tissue>
    </source>
</reference>
<dbReference type="EMBL" id="GAIX01007128">
    <property type="protein sequence ID" value="JAA85432.1"/>
    <property type="molecule type" value="Transcribed_RNA"/>
</dbReference>